<organism evidence="1 2">
    <name type="scientific">Nitrobacter winogradskyi</name>
    <name type="common">Nitrobacter agilis</name>
    <dbReference type="NCBI Taxonomy" id="913"/>
    <lineage>
        <taxon>Bacteria</taxon>
        <taxon>Pseudomonadati</taxon>
        <taxon>Pseudomonadota</taxon>
        <taxon>Alphaproteobacteria</taxon>
        <taxon>Hyphomicrobiales</taxon>
        <taxon>Nitrobacteraceae</taxon>
        <taxon>Nitrobacter</taxon>
    </lineage>
</organism>
<dbReference type="AlphaFoldDB" id="A0A4Y3WD12"/>
<dbReference type="EMBL" id="BJNF01000078">
    <property type="protein sequence ID" value="GEC16803.1"/>
    <property type="molecule type" value="Genomic_DNA"/>
</dbReference>
<evidence type="ECO:0000313" key="2">
    <source>
        <dbReference type="Proteomes" id="UP000318825"/>
    </source>
</evidence>
<reference evidence="1 2" key="1">
    <citation type="submission" date="2019-06" db="EMBL/GenBank/DDBJ databases">
        <title>Whole genome shotgun sequence of Nitrobacter winogradskyi NBRC 14297.</title>
        <authorList>
            <person name="Hosoyama A."/>
            <person name="Uohara A."/>
            <person name="Ohji S."/>
            <person name="Ichikawa N."/>
        </authorList>
    </citation>
    <scope>NUCLEOTIDE SEQUENCE [LARGE SCALE GENOMIC DNA]</scope>
    <source>
        <strain evidence="1 2">NBRC 14297</strain>
    </source>
</reference>
<evidence type="ECO:0000313" key="1">
    <source>
        <dbReference type="EMBL" id="GEC16803.1"/>
    </source>
</evidence>
<sequence length="157" mass="18189">MILSSVLKWSIVLVLIPTMTWKIVRQPENFGETHGAIVKFLEGQKFDVRMTDESIENMPIIEARNEACHLRIARVSPFGHEAELVRRASMVGDRIFYVFRGVEYQEQPVRRTLSNYFWFRFFRELGLVSRVPPVFAVITSCGNEQIPWAEMGAQEPV</sequence>
<protein>
    <submittedName>
        <fullName evidence="1">Uncharacterized protein</fullName>
    </submittedName>
</protein>
<dbReference type="Proteomes" id="UP000318825">
    <property type="component" value="Unassembled WGS sequence"/>
</dbReference>
<comment type="caution">
    <text evidence="1">The sequence shown here is derived from an EMBL/GenBank/DDBJ whole genome shotgun (WGS) entry which is preliminary data.</text>
</comment>
<gene>
    <name evidence="1" type="ORF">NWI01_26950</name>
</gene>
<name>A0A4Y3WD12_NITWI</name>
<accession>A0A4Y3WD12</accession>
<proteinExistence type="predicted"/>